<name>A0A0L0H8U4_SPIPD</name>
<keyword evidence="3" id="KW-1185">Reference proteome</keyword>
<dbReference type="Proteomes" id="UP000053201">
    <property type="component" value="Unassembled WGS sequence"/>
</dbReference>
<organism evidence="2 3">
    <name type="scientific">Spizellomyces punctatus (strain DAOM BR117)</name>
    <dbReference type="NCBI Taxonomy" id="645134"/>
    <lineage>
        <taxon>Eukaryota</taxon>
        <taxon>Fungi</taxon>
        <taxon>Fungi incertae sedis</taxon>
        <taxon>Chytridiomycota</taxon>
        <taxon>Chytridiomycota incertae sedis</taxon>
        <taxon>Chytridiomycetes</taxon>
        <taxon>Spizellomycetales</taxon>
        <taxon>Spizellomycetaceae</taxon>
        <taxon>Spizellomyces</taxon>
    </lineage>
</organism>
<gene>
    <name evidence="2" type="ORF">SPPG_07071</name>
</gene>
<sequence>MVRIANNVVATQLRGQAQDAAANNGVKNAHVQKQNLPQLPNEHARQQNQQPRPQSAGQRNNAPRPNSQSHVTGNNNAQVITTAQKERVENQRQQRVRRPVSAGANAQHTQRKRPRSSSFDVNRDEVRNDDQEVHGKDFDLHAERISSANQKRQDRKQQRRDRQQIKQAGDVKDHRREVKGTRGGLRGR</sequence>
<dbReference type="EMBL" id="KQ257463">
    <property type="protein sequence ID" value="KNC97602.1"/>
    <property type="molecule type" value="Genomic_DNA"/>
</dbReference>
<dbReference type="RefSeq" id="XP_016605642.1">
    <property type="nucleotide sequence ID" value="XM_016755251.1"/>
</dbReference>
<evidence type="ECO:0000256" key="1">
    <source>
        <dbReference type="SAM" id="MobiDB-lite"/>
    </source>
</evidence>
<feature type="region of interest" description="Disordered" evidence="1">
    <location>
        <begin position="86"/>
        <end position="188"/>
    </location>
</feature>
<evidence type="ECO:0000313" key="3">
    <source>
        <dbReference type="Proteomes" id="UP000053201"/>
    </source>
</evidence>
<dbReference type="AlphaFoldDB" id="A0A0L0H8U4"/>
<dbReference type="OrthoDB" id="10365123at2759"/>
<accession>A0A0L0H8U4</accession>
<reference evidence="2 3" key="1">
    <citation type="submission" date="2009-08" db="EMBL/GenBank/DDBJ databases">
        <title>The Genome Sequence of Spizellomyces punctatus strain DAOM BR117.</title>
        <authorList>
            <consortium name="The Broad Institute Genome Sequencing Platform"/>
            <person name="Russ C."/>
            <person name="Cuomo C."/>
            <person name="Shea T."/>
            <person name="Young S.K."/>
            <person name="Zeng Q."/>
            <person name="Koehrsen M."/>
            <person name="Haas B."/>
            <person name="Borodovsky M."/>
            <person name="Guigo R."/>
            <person name="Alvarado L."/>
            <person name="Berlin A."/>
            <person name="Bochicchio J."/>
            <person name="Borenstein D."/>
            <person name="Chapman S."/>
            <person name="Chen Z."/>
            <person name="Engels R."/>
            <person name="Freedman E."/>
            <person name="Gellesch M."/>
            <person name="Goldberg J."/>
            <person name="Griggs A."/>
            <person name="Gujja S."/>
            <person name="Heiman D."/>
            <person name="Hepburn T."/>
            <person name="Howarth C."/>
            <person name="Jen D."/>
            <person name="Larson L."/>
            <person name="Lewis B."/>
            <person name="Mehta T."/>
            <person name="Park D."/>
            <person name="Pearson M."/>
            <person name="Roberts A."/>
            <person name="Saif S."/>
            <person name="Shenoy N."/>
            <person name="Sisk P."/>
            <person name="Stolte C."/>
            <person name="Sykes S."/>
            <person name="Thomson T."/>
            <person name="Walk T."/>
            <person name="White J."/>
            <person name="Yandava C."/>
            <person name="Burger G."/>
            <person name="Gray M.W."/>
            <person name="Holland P.W.H."/>
            <person name="King N."/>
            <person name="Lang F.B.F."/>
            <person name="Roger A.J."/>
            <person name="Ruiz-Trillo I."/>
            <person name="Lander E."/>
            <person name="Nusbaum C."/>
        </authorList>
    </citation>
    <scope>NUCLEOTIDE SEQUENCE [LARGE SCALE GENOMIC DNA]</scope>
    <source>
        <strain evidence="2 3">DAOM BR117</strain>
    </source>
</reference>
<protein>
    <submittedName>
        <fullName evidence="2">Uncharacterized protein</fullName>
    </submittedName>
</protein>
<evidence type="ECO:0000313" key="2">
    <source>
        <dbReference type="EMBL" id="KNC97602.1"/>
    </source>
</evidence>
<feature type="region of interest" description="Disordered" evidence="1">
    <location>
        <begin position="41"/>
        <end position="74"/>
    </location>
</feature>
<feature type="compositionally biased region" description="Basic and acidic residues" evidence="1">
    <location>
        <begin position="121"/>
        <end position="144"/>
    </location>
</feature>
<dbReference type="VEuPathDB" id="FungiDB:SPPG_07071"/>
<feature type="compositionally biased region" description="Basic and acidic residues" evidence="1">
    <location>
        <begin position="151"/>
        <end position="180"/>
    </location>
</feature>
<proteinExistence type="predicted"/>
<dbReference type="GeneID" id="27690319"/>
<feature type="compositionally biased region" description="Polar residues" evidence="1">
    <location>
        <begin position="46"/>
        <end position="74"/>
    </location>
</feature>
<dbReference type="InParanoid" id="A0A0L0H8U4"/>